<dbReference type="EMBL" id="AYYO01000044">
    <property type="protein sequence ID" value="KRM54830.1"/>
    <property type="molecule type" value="Genomic_DNA"/>
</dbReference>
<dbReference type="Pfam" id="PF01510">
    <property type="entry name" value="Amidase_2"/>
    <property type="match status" value="1"/>
</dbReference>
<keyword evidence="3" id="KW-1185">Reference proteome</keyword>
<dbReference type="GO" id="GO:0009253">
    <property type="term" value="P:peptidoglycan catabolic process"/>
    <property type="evidence" value="ECO:0007669"/>
    <property type="project" value="InterPro"/>
</dbReference>
<dbReference type="OrthoDB" id="9816557at2"/>
<proteinExistence type="predicted"/>
<gene>
    <name evidence="2" type="ORF">FC18_GL002247</name>
</gene>
<dbReference type="AlphaFoldDB" id="A0A0R1ZIS5"/>
<dbReference type="SUPFAM" id="SSF55846">
    <property type="entry name" value="N-acetylmuramoyl-L-alanine amidase-like"/>
    <property type="match status" value="1"/>
</dbReference>
<reference evidence="2 3" key="1">
    <citation type="journal article" date="2015" name="Genome Announc.">
        <title>Expanding the biotechnology potential of lactobacilli through comparative genomics of 213 strains and associated genera.</title>
        <authorList>
            <person name="Sun Z."/>
            <person name="Harris H.M."/>
            <person name="McCann A."/>
            <person name="Guo C."/>
            <person name="Argimon S."/>
            <person name="Zhang W."/>
            <person name="Yang X."/>
            <person name="Jeffery I.B."/>
            <person name="Cooney J.C."/>
            <person name="Kagawa T.F."/>
            <person name="Liu W."/>
            <person name="Song Y."/>
            <person name="Salvetti E."/>
            <person name="Wrobel A."/>
            <person name="Rasinkangas P."/>
            <person name="Parkhill J."/>
            <person name="Rea M.C."/>
            <person name="O'Sullivan O."/>
            <person name="Ritari J."/>
            <person name="Douillard F.P."/>
            <person name="Paul Ross R."/>
            <person name="Yang R."/>
            <person name="Briner A.E."/>
            <person name="Felis G.E."/>
            <person name="de Vos W.M."/>
            <person name="Barrangou R."/>
            <person name="Klaenhammer T.R."/>
            <person name="Caufield P.W."/>
            <person name="Cui Y."/>
            <person name="Zhang H."/>
            <person name="O'Toole P.W."/>
        </authorList>
    </citation>
    <scope>NUCLEOTIDE SEQUENCE [LARGE SCALE GENOMIC DNA]</scope>
    <source>
        <strain evidence="2 3">DSM 20505</strain>
    </source>
</reference>
<dbReference type="CDD" id="cd06583">
    <property type="entry name" value="PGRP"/>
    <property type="match status" value="1"/>
</dbReference>
<dbReference type="GO" id="GO:0008745">
    <property type="term" value="F:N-acetylmuramoyl-L-alanine amidase activity"/>
    <property type="evidence" value="ECO:0007669"/>
    <property type="project" value="InterPro"/>
</dbReference>
<dbReference type="RefSeq" id="WP_054677392.1">
    <property type="nucleotide sequence ID" value="NZ_AYYO01000044.1"/>
</dbReference>
<protein>
    <recommendedName>
        <fullName evidence="1">N-acetylmuramoyl-L-alanine amidase domain-containing protein</fullName>
    </recommendedName>
</protein>
<accession>A0A0R1ZIS5</accession>
<dbReference type="InterPro" id="IPR036505">
    <property type="entry name" value="Amidase/PGRP_sf"/>
</dbReference>
<dbReference type="PATRIC" id="fig|1291052.5.peg.2314"/>
<feature type="domain" description="N-acetylmuramoyl-L-alanine amidase" evidence="1">
    <location>
        <begin position="7"/>
        <end position="146"/>
    </location>
</feature>
<evidence type="ECO:0000313" key="2">
    <source>
        <dbReference type="EMBL" id="KRM54830.1"/>
    </source>
</evidence>
<dbReference type="STRING" id="1291052.FC18_GL002247"/>
<evidence type="ECO:0000259" key="1">
    <source>
        <dbReference type="SMART" id="SM00644"/>
    </source>
</evidence>
<sequence length="289" mass="30922">MVSIKTDYVISPGTAKTTGHILVIHATADNNATAANIAAYEHRTWHSAFVHYAVDDKGAYQIGKPGYKAYGAGNVNKYAPVQIELCQFTDKTRARKAYSNFVALVKQMCAKYGIPLTLDSSDKTAGIKSHDWCRKTYGGTTHTDPWAYLTSIGISKAQLAKDLKAKTTSKPATKSSTKSTSKVDGYWGPATTLALQKVYNMKYQDGKISGQGHNAVTDAITGITYGTGGSPFVTVLQKHAGVKQDGKLGPATLKAMQKKMGTGADGKLSKPSAFVKAIQKDAFAGKKPF</sequence>
<dbReference type="SMART" id="SM00644">
    <property type="entry name" value="Ami_2"/>
    <property type="match status" value="1"/>
</dbReference>
<dbReference type="Gene3D" id="3.40.80.10">
    <property type="entry name" value="Peptidoglycan recognition protein-like"/>
    <property type="match status" value="1"/>
</dbReference>
<organism evidence="2 3">
    <name type="scientific">Lacticaseibacillus sharpeae JCM 1186 = DSM 20505</name>
    <dbReference type="NCBI Taxonomy" id="1291052"/>
    <lineage>
        <taxon>Bacteria</taxon>
        <taxon>Bacillati</taxon>
        <taxon>Bacillota</taxon>
        <taxon>Bacilli</taxon>
        <taxon>Lactobacillales</taxon>
        <taxon>Lactobacillaceae</taxon>
        <taxon>Lacticaseibacillus</taxon>
    </lineage>
</organism>
<name>A0A0R1ZIS5_9LACO</name>
<comment type="caution">
    <text evidence="2">The sequence shown here is derived from an EMBL/GenBank/DDBJ whole genome shotgun (WGS) entry which is preliminary data.</text>
</comment>
<dbReference type="InterPro" id="IPR002502">
    <property type="entry name" value="Amidase_domain"/>
</dbReference>
<dbReference type="Proteomes" id="UP000051679">
    <property type="component" value="Unassembled WGS sequence"/>
</dbReference>
<evidence type="ECO:0000313" key="3">
    <source>
        <dbReference type="Proteomes" id="UP000051679"/>
    </source>
</evidence>